<organism evidence="4">
    <name type="scientific">termite gut metagenome</name>
    <dbReference type="NCBI Taxonomy" id="433724"/>
    <lineage>
        <taxon>unclassified sequences</taxon>
        <taxon>metagenomes</taxon>
        <taxon>organismal metagenomes</taxon>
    </lineage>
</organism>
<dbReference type="PROSITE" id="PS51257">
    <property type="entry name" value="PROKAR_LIPOPROTEIN"/>
    <property type="match status" value="1"/>
</dbReference>
<reference evidence="4" key="1">
    <citation type="submission" date="2019-03" db="EMBL/GenBank/DDBJ databases">
        <title>Single cell metagenomics reveals metabolic interactions within the superorganism composed of flagellate Streblomastix strix and complex community of Bacteroidetes bacteria on its surface.</title>
        <authorList>
            <person name="Treitli S.C."/>
            <person name="Kolisko M."/>
            <person name="Husnik F."/>
            <person name="Keeling P."/>
            <person name="Hampl V."/>
        </authorList>
    </citation>
    <scope>NUCLEOTIDE SEQUENCE</scope>
    <source>
        <strain evidence="4">STM</strain>
    </source>
</reference>
<dbReference type="InterPro" id="IPR033431">
    <property type="entry name" value="DUF5126"/>
</dbReference>
<dbReference type="AlphaFoldDB" id="A0A5J4S713"/>
<evidence type="ECO:0000313" key="4">
    <source>
        <dbReference type="EMBL" id="KAA6341906.1"/>
    </source>
</evidence>
<proteinExistence type="predicted"/>
<dbReference type="EMBL" id="SNRY01000358">
    <property type="protein sequence ID" value="KAA6341906.1"/>
    <property type="molecule type" value="Genomic_DNA"/>
</dbReference>
<name>A0A5J4S713_9ZZZZ</name>
<dbReference type="InterPro" id="IPR008979">
    <property type="entry name" value="Galactose-bd-like_sf"/>
</dbReference>
<comment type="caution">
    <text evidence="4">The sequence shown here is derived from an EMBL/GenBank/DDBJ whole genome shotgun (WGS) entry which is preliminary data.</text>
</comment>
<dbReference type="SUPFAM" id="SSF49785">
    <property type="entry name" value="Galactose-binding domain-like"/>
    <property type="match status" value="1"/>
</dbReference>
<evidence type="ECO:0000259" key="2">
    <source>
        <dbReference type="Pfam" id="PF16391"/>
    </source>
</evidence>
<protein>
    <recommendedName>
        <fullName evidence="5">DUF4959 domain-containing protein</fullName>
    </recommendedName>
</protein>
<dbReference type="InterPro" id="IPR032164">
    <property type="entry name" value="DUF5000"/>
</dbReference>
<dbReference type="InterPro" id="IPR032527">
    <property type="entry name" value="DUF4959"/>
</dbReference>
<dbReference type="Pfam" id="PF17166">
    <property type="entry name" value="DUF5126"/>
    <property type="match status" value="1"/>
</dbReference>
<feature type="domain" description="DUF4959" evidence="1">
    <location>
        <begin position="15"/>
        <end position="118"/>
    </location>
</feature>
<dbReference type="Pfam" id="PF16323">
    <property type="entry name" value="DUF4959"/>
    <property type="match status" value="1"/>
</dbReference>
<dbReference type="Pfam" id="PF16391">
    <property type="entry name" value="DUF5000"/>
    <property type="match status" value="1"/>
</dbReference>
<dbReference type="Gene3D" id="2.60.120.260">
    <property type="entry name" value="Galactose-binding domain-like"/>
    <property type="match status" value="1"/>
</dbReference>
<evidence type="ECO:0000259" key="3">
    <source>
        <dbReference type="Pfam" id="PF17166"/>
    </source>
</evidence>
<feature type="domain" description="DUF5126" evidence="3">
    <location>
        <begin position="121"/>
        <end position="224"/>
    </location>
</feature>
<feature type="domain" description="DUF5000" evidence="2">
    <location>
        <begin position="254"/>
        <end position="389"/>
    </location>
</feature>
<gene>
    <name evidence="4" type="ORF">EZS27_010320</name>
</gene>
<evidence type="ECO:0008006" key="5">
    <source>
        <dbReference type="Google" id="ProtNLM"/>
    </source>
</evidence>
<accession>A0A5J4S713</accession>
<evidence type="ECO:0000259" key="1">
    <source>
        <dbReference type="Pfam" id="PF16323"/>
    </source>
</evidence>
<sequence>MRYLLLIVSAFFLFSCTEKELEPINKGGEKPGVVSIEAVESIAGGAVVFYRIPDVSDLLSVKAVYTITNGQKREANASYYDNHLILDGFADTLEHEAQLFAISRSQQISDPVPVKFTPFESPLSKTTRSVSIEPDYGGAAFSWINADSASLTFDLLTPDRNGNMQTVTIFQSYKDTVDYTIRGYLPEPRVFGLIVSDNYGNSSEMILPPDGQLTPLWEDRLDKSFMSIRHLDNDTYMTGWGFKDEFLIDDDLSTIGHSPNNSLPASFTVDLGQKVKLSRVVAHQRLFNDQYFNHNNPKFFEVYRPVLEELSQYGFWSDWRKIMTCTIVKPSGLSGTEVTNEDMRAAAKGHEFSFPRTMEPVRYVRFLFPSGSTWGNVNYVGLAELTFYGMYE</sequence>